<accession>A0AAX1N048</accession>
<dbReference type="EMBL" id="CP076132">
    <property type="protein sequence ID" value="QWG00852.1"/>
    <property type="molecule type" value="Genomic_DNA"/>
</dbReference>
<keyword evidence="2" id="KW-1185">Reference proteome</keyword>
<sequence length="224" mass="26167">MTFKLNTTVPWGRTLEEYVKMFSLSDTDLDKKLIGFGDGPASFNQEMTSNGKSVVSLDPIYQFSENEIRERIEETRDIVLEQTKYNQEKFVWSTIKDLDDLEDIRMDAMNTFLEDFEEGKSDRRYISHELPAKTYFLDKDFDIALSSHFLLLYSDLGLDFHIQAINEMLRVAEEVRIFPIVNLNGERTELLDDIIKNYAGKNMVLLQKVEYEFQKGANEMLVIK</sequence>
<organism evidence="1 2">
    <name type="scientific">Flammeovirga yaeyamensis</name>
    <dbReference type="NCBI Taxonomy" id="367791"/>
    <lineage>
        <taxon>Bacteria</taxon>
        <taxon>Pseudomonadati</taxon>
        <taxon>Bacteroidota</taxon>
        <taxon>Cytophagia</taxon>
        <taxon>Cytophagales</taxon>
        <taxon>Flammeovirgaceae</taxon>
        <taxon>Flammeovirga</taxon>
    </lineage>
</organism>
<reference evidence="1 2" key="1">
    <citation type="submission" date="2021-05" db="EMBL/GenBank/DDBJ databases">
        <title>Comparative genomic studies on the polysaccharide-degrading batcterial strains of the Flammeovirga genus.</title>
        <authorList>
            <person name="Zewei F."/>
            <person name="Zheng Z."/>
            <person name="Yu L."/>
            <person name="Ruyue G."/>
            <person name="Yanhong M."/>
            <person name="Yuanyuan C."/>
            <person name="Jingyan G."/>
            <person name="Wenjun H."/>
        </authorList>
    </citation>
    <scope>NUCLEOTIDE SEQUENCE [LARGE SCALE GENOMIC DNA]</scope>
    <source>
        <strain evidence="1 2">NBRC:100898</strain>
    </source>
</reference>
<protein>
    <submittedName>
        <fullName evidence="1">SAM-dependent methyltransferase</fullName>
    </submittedName>
</protein>
<dbReference type="AlphaFoldDB" id="A0AAX1N048"/>
<gene>
    <name evidence="1" type="ORF">KMW28_14445</name>
</gene>
<name>A0AAX1N048_9BACT</name>
<dbReference type="Proteomes" id="UP000678679">
    <property type="component" value="Chromosome 1"/>
</dbReference>
<evidence type="ECO:0000313" key="2">
    <source>
        <dbReference type="Proteomes" id="UP000678679"/>
    </source>
</evidence>
<keyword evidence="1" id="KW-0808">Transferase</keyword>
<dbReference type="RefSeq" id="WP_169665180.1">
    <property type="nucleotide sequence ID" value="NZ_CP076132.1"/>
</dbReference>
<keyword evidence="1" id="KW-0489">Methyltransferase</keyword>
<dbReference type="GO" id="GO:0008168">
    <property type="term" value="F:methyltransferase activity"/>
    <property type="evidence" value="ECO:0007669"/>
    <property type="project" value="UniProtKB-KW"/>
</dbReference>
<dbReference type="KEGG" id="fya:KMW28_14445"/>
<proteinExistence type="predicted"/>
<dbReference type="GO" id="GO:0032259">
    <property type="term" value="P:methylation"/>
    <property type="evidence" value="ECO:0007669"/>
    <property type="project" value="UniProtKB-KW"/>
</dbReference>
<evidence type="ECO:0000313" key="1">
    <source>
        <dbReference type="EMBL" id="QWG00852.1"/>
    </source>
</evidence>